<dbReference type="RefSeq" id="WP_152379075.1">
    <property type="nucleotide sequence ID" value="NZ_CP045298.1"/>
</dbReference>
<name>A0ABU0L2J0_9BACL</name>
<evidence type="ECO:0000313" key="1">
    <source>
        <dbReference type="EMBL" id="MDQ0494813.1"/>
    </source>
</evidence>
<evidence type="ECO:0000313" key="2">
    <source>
        <dbReference type="Proteomes" id="UP001242811"/>
    </source>
</evidence>
<dbReference type="EMBL" id="JAUSWA010000016">
    <property type="protein sequence ID" value="MDQ0494813.1"/>
    <property type="molecule type" value="Genomic_DNA"/>
</dbReference>
<accession>A0ABU0L2J0</accession>
<proteinExistence type="predicted"/>
<keyword evidence="2" id="KW-1185">Reference proteome</keyword>
<gene>
    <name evidence="1" type="ORF">QOZ95_002980</name>
</gene>
<comment type="caution">
    <text evidence="1">The sequence shown here is derived from an EMBL/GenBank/DDBJ whole genome shotgun (WGS) entry which is preliminary data.</text>
</comment>
<reference evidence="1 2" key="1">
    <citation type="submission" date="2023-07" db="EMBL/GenBank/DDBJ databases">
        <title>Genomic Encyclopedia of Type Strains, Phase IV (KMG-IV): sequencing the most valuable type-strain genomes for metagenomic binning, comparative biology and taxonomic classification.</title>
        <authorList>
            <person name="Goeker M."/>
        </authorList>
    </citation>
    <scope>NUCLEOTIDE SEQUENCE [LARGE SCALE GENOMIC DNA]</scope>
    <source>
        <strain evidence="1 2">DSM 14914</strain>
    </source>
</reference>
<sequence>MTKHEEFLWELVLHEIETKAELTKIAFDCLTFIAQKGQQEAFQLHQQQRAEHRKQQLAELDC</sequence>
<organism evidence="1 2">
    <name type="scientific">Paenibacillus brasilensis</name>
    <dbReference type="NCBI Taxonomy" id="128574"/>
    <lineage>
        <taxon>Bacteria</taxon>
        <taxon>Bacillati</taxon>
        <taxon>Bacillota</taxon>
        <taxon>Bacilli</taxon>
        <taxon>Bacillales</taxon>
        <taxon>Paenibacillaceae</taxon>
        <taxon>Paenibacillus</taxon>
    </lineage>
</organism>
<dbReference type="Proteomes" id="UP001242811">
    <property type="component" value="Unassembled WGS sequence"/>
</dbReference>
<protein>
    <submittedName>
        <fullName evidence="1">Uncharacterized protein</fullName>
    </submittedName>
</protein>